<evidence type="ECO:0000313" key="4">
    <source>
        <dbReference type="Proteomes" id="UP001184150"/>
    </source>
</evidence>
<proteinExistence type="predicted"/>
<dbReference type="InterPro" id="IPR045394">
    <property type="entry name" value="Abhydrolase_dom"/>
</dbReference>
<keyword evidence="4" id="KW-1185">Reference proteome</keyword>
<feature type="chain" id="PRO_5046078379" description="Alpha/beta hydrolase domain-containing protein" evidence="1">
    <location>
        <begin position="19"/>
        <end position="518"/>
    </location>
</feature>
<protein>
    <recommendedName>
        <fullName evidence="2">Alpha/beta hydrolase domain-containing protein</fullName>
    </recommendedName>
</protein>
<dbReference type="RefSeq" id="WP_309805217.1">
    <property type="nucleotide sequence ID" value="NZ_JAVDRD010000005.1"/>
</dbReference>
<reference evidence="3 4" key="1">
    <citation type="submission" date="2023-07" db="EMBL/GenBank/DDBJ databases">
        <title>Sorghum-associated microbial communities from plants grown in Nebraska, USA.</title>
        <authorList>
            <person name="Schachtman D."/>
        </authorList>
    </citation>
    <scope>NUCLEOTIDE SEQUENCE [LARGE SCALE GENOMIC DNA]</scope>
    <source>
        <strain evidence="3 4">DS1027</strain>
    </source>
</reference>
<dbReference type="Proteomes" id="UP001184150">
    <property type="component" value="Unassembled WGS sequence"/>
</dbReference>
<evidence type="ECO:0000313" key="3">
    <source>
        <dbReference type="EMBL" id="MDR6511314.1"/>
    </source>
</evidence>
<name>A0ABU1MLV8_9SPHN</name>
<evidence type="ECO:0000256" key="1">
    <source>
        <dbReference type="SAM" id="SignalP"/>
    </source>
</evidence>
<dbReference type="Pfam" id="PF20091">
    <property type="entry name" value="Abhydrolase_10"/>
    <property type="match status" value="1"/>
</dbReference>
<gene>
    <name evidence="3" type="ORF">J2792_002186</name>
</gene>
<feature type="domain" description="Alpha/beta hydrolase" evidence="2">
    <location>
        <begin position="53"/>
        <end position="502"/>
    </location>
</feature>
<keyword evidence="1" id="KW-0732">Signal</keyword>
<feature type="signal peptide" evidence="1">
    <location>
        <begin position="1"/>
        <end position="18"/>
    </location>
</feature>
<evidence type="ECO:0000259" key="2">
    <source>
        <dbReference type="Pfam" id="PF20091"/>
    </source>
</evidence>
<organism evidence="3 4">
    <name type="scientific">Novosphingobium capsulatum</name>
    <dbReference type="NCBI Taxonomy" id="13688"/>
    <lineage>
        <taxon>Bacteria</taxon>
        <taxon>Pseudomonadati</taxon>
        <taxon>Pseudomonadota</taxon>
        <taxon>Alphaproteobacteria</taxon>
        <taxon>Sphingomonadales</taxon>
        <taxon>Sphingomonadaceae</taxon>
        <taxon>Novosphingobium</taxon>
    </lineage>
</organism>
<sequence length="518" mass="55915">MCSLACGALAALAPTARAAPAVAPLPTPASATAPEAAAITLPEAIPVPDSGALPLSSARRPGPEHADLAAAGYEEAEYYLVGKAPAIDADGHVRVAAAPYITRILVRRPADPARFNGTVVIEPFSWFGARAAGWILTRAYLMRRGYAFVAYTLDINAPPADPKFPPVPGEVGNSDQAQYGGIVNLEFMRRFDYARYAPLGSYYDPQRFLRGGAPDPFLPQAQGIGAELALLLRTPSAAGPMAGLAVRRVYVDSWAVQAQVWFDYLDQGRHQQWRRPDGGPLIDAYMTGRFSYGEVAGAPRRIPRGLPDDVPFVTVYSQSETVHDAIEHIALPPDSDRPMLRYVEVMGTPHLRAADLGTGEVEPLPNQRGHGNDPRCQAIYDEPAELPFSALLDAMDRWVRTGAPMPRYPRVVRTSNGVRRDPRTQAIVGGMRPPWITVPAFEYWTDFETGCGTVYDSKRAFSPALMRKLYGSYARYARRFAAATRAAVAAGIILPEDAAGLVPPAGPEAFGPSGPAPR</sequence>
<dbReference type="EMBL" id="JAVDRD010000005">
    <property type="protein sequence ID" value="MDR6511314.1"/>
    <property type="molecule type" value="Genomic_DNA"/>
</dbReference>
<accession>A0ABU1MLV8</accession>
<comment type="caution">
    <text evidence="3">The sequence shown here is derived from an EMBL/GenBank/DDBJ whole genome shotgun (WGS) entry which is preliminary data.</text>
</comment>